<dbReference type="STRING" id="1736691.SAMN06295964_1613"/>
<evidence type="ECO:0000256" key="1">
    <source>
        <dbReference type="ARBA" id="ARBA00022679"/>
    </source>
</evidence>
<evidence type="ECO:0000256" key="2">
    <source>
        <dbReference type="ARBA" id="ARBA00022777"/>
    </source>
</evidence>
<dbReference type="InterPro" id="IPR050482">
    <property type="entry name" value="Sensor_HK_TwoCompSys"/>
</dbReference>
<dbReference type="InterPro" id="IPR003594">
    <property type="entry name" value="HATPase_dom"/>
</dbReference>
<accession>A0A1T4YZM8</accession>
<keyword evidence="1" id="KW-0808">Transferase</keyword>
<dbReference type="PANTHER" id="PTHR24421">
    <property type="entry name" value="NITRATE/NITRITE SENSOR PROTEIN NARX-RELATED"/>
    <property type="match status" value="1"/>
</dbReference>
<feature type="transmembrane region" description="Helical" evidence="4">
    <location>
        <begin position="133"/>
        <end position="154"/>
    </location>
</feature>
<keyword evidence="4" id="KW-0812">Transmembrane</keyword>
<feature type="transmembrane region" description="Helical" evidence="4">
    <location>
        <begin position="59"/>
        <end position="81"/>
    </location>
</feature>
<dbReference type="Gene3D" id="3.30.565.10">
    <property type="entry name" value="Histidine kinase-like ATPase, C-terminal domain"/>
    <property type="match status" value="1"/>
</dbReference>
<organism evidence="6 7">
    <name type="scientific">Aeromicrobium choanae</name>
    <dbReference type="NCBI Taxonomy" id="1736691"/>
    <lineage>
        <taxon>Bacteria</taxon>
        <taxon>Bacillati</taxon>
        <taxon>Actinomycetota</taxon>
        <taxon>Actinomycetes</taxon>
        <taxon>Propionibacteriales</taxon>
        <taxon>Nocardioidaceae</taxon>
        <taxon>Aeromicrobium</taxon>
    </lineage>
</organism>
<gene>
    <name evidence="6" type="ORF">SAMN06295964_1613</name>
</gene>
<reference evidence="7" key="1">
    <citation type="submission" date="2017-02" db="EMBL/GenBank/DDBJ databases">
        <authorList>
            <person name="Varghese N."/>
            <person name="Submissions S."/>
        </authorList>
    </citation>
    <scope>NUCLEOTIDE SEQUENCE [LARGE SCALE GENOMIC DNA]</scope>
    <source>
        <strain evidence="7">9H-4</strain>
    </source>
</reference>
<dbReference type="GO" id="GO:0000160">
    <property type="term" value="P:phosphorelay signal transduction system"/>
    <property type="evidence" value="ECO:0007669"/>
    <property type="project" value="UniProtKB-KW"/>
</dbReference>
<dbReference type="AlphaFoldDB" id="A0A1T4YZM8"/>
<name>A0A1T4YZM8_9ACTN</name>
<dbReference type="Proteomes" id="UP000191040">
    <property type="component" value="Chromosome I"/>
</dbReference>
<dbReference type="GO" id="GO:0016301">
    <property type="term" value="F:kinase activity"/>
    <property type="evidence" value="ECO:0007669"/>
    <property type="project" value="UniProtKB-KW"/>
</dbReference>
<proteinExistence type="predicted"/>
<sequence length="396" mass="41642">MSGVDSRSEALSRASSRSSARRAERGIALVAPTMRAVVLVQILLAAASGAGVAEHRGAYWALTLSVVAVSLLLIVQCLVTGSVLRGAWHVPDLLLAWLAVPAMNLLLPDPFVVGTWEAWASGFAVNVGALAAAWLPPGVAMVHGVALGGWYLAWTLTANTTSWETSLSNALTIPGYALVVALLTHYLRGLAVDADQSREDAVAATRALELERYQLTVHDASSILRLLSDEDTPAEVLPGLRLQADREAQRLRTYLGAEPPRVDSAARTVGTMLATALEGFEDLPIEPAVALGAHVELGDAVWTAVGRAVTTVLHNVRLHAQAHQVVVHADTDDTTWEVVVSDDGVGFDQENQPLGFGLDTQVGQALRDVGVTVDIRSAPGHGTSVTITGPVAEVGA</sequence>
<dbReference type="SUPFAM" id="SSF55874">
    <property type="entry name" value="ATPase domain of HSP90 chaperone/DNA topoisomerase II/histidine kinase"/>
    <property type="match status" value="1"/>
</dbReference>
<feature type="domain" description="Histidine kinase/HSP90-like ATPase" evidence="5">
    <location>
        <begin position="305"/>
        <end position="391"/>
    </location>
</feature>
<keyword evidence="4" id="KW-1133">Transmembrane helix</keyword>
<keyword evidence="2 6" id="KW-0418">Kinase</keyword>
<evidence type="ECO:0000313" key="7">
    <source>
        <dbReference type="Proteomes" id="UP000191040"/>
    </source>
</evidence>
<dbReference type="Pfam" id="PF02518">
    <property type="entry name" value="HATPase_c"/>
    <property type="match status" value="1"/>
</dbReference>
<dbReference type="EMBL" id="LT796768">
    <property type="protein sequence ID" value="SKB07249.1"/>
    <property type="molecule type" value="Genomic_DNA"/>
</dbReference>
<keyword evidence="7" id="KW-1185">Reference proteome</keyword>
<evidence type="ECO:0000259" key="5">
    <source>
        <dbReference type="Pfam" id="PF02518"/>
    </source>
</evidence>
<protein>
    <submittedName>
        <fullName evidence="6">Signal transduction histidine kinase</fullName>
    </submittedName>
</protein>
<feature type="transmembrane region" description="Helical" evidence="4">
    <location>
        <begin position="166"/>
        <end position="187"/>
    </location>
</feature>
<feature type="transmembrane region" description="Helical" evidence="4">
    <location>
        <begin position="93"/>
        <end position="113"/>
    </location>
</feature>
<feature type="transmembrane region" description="Helical" evidence="4">
    <location>
        <begin position="26"/>
        <end position="47"/>
    </location>
</feature>
<evidence type="ECO:0000313" key="6">
    <source>
        <dbReference type="EMBL" id="SKB07249.1"/>
    </source>
</evidence>
<evidence type="ECO:0000256" key="3">
    <source>
        <dbReference type="ARBA" id="ARBA00023012"/>
    </source>
</evidence>
<evidence type="ECO:0000256" key="4">
    <source>
        <dbReference type="SAM" id="Phobius"/>
    </source>
</evidence>
<keyword evidence="4" id="KW-0472">Membrane</keyword>
<dbReference type="InterPro" id="IPR036890">
    <property type="entry name" value="HATPase_C_sf"/>
</dbReference>
<keyword evidence="3" id="KW-0902">Two-component regulatory system</keyword>